<dbReference type="InterPro" id="IPR027417">
    <property type="entry name" value="P-loop_NTPase"/>
</dbReference>
<evidence type="ECO:0008006" key="5">
    <source>
        <dbReference type="Google" id="ProtNLM"/>
    </source>
</evidence>
<dbReference type="InterPro" id="IPR039442">
    <property type="entry name" value="Mrr-like_dom"/>
</dbReference>
<feature type="domain" description="Helicase C-terminal" evidence="2">
    <location>
        <begin position="430"/>
        <end position="604"/>
    </location>
</feature>
<dbReference type="Gene3D" id="3.40.50.300">
    <property type="entry name" value="P-loop containing nucleotide triphosphate hydrolases"/>
    <property type="match status" value="2"/>
</dbReference>
<dbReference type="Pfam" id="PF13156">
    <property type="entry name" value="Mrr_cat_2"/>
    <property type="match status" value="1"/>
</dbReference>
<accession>A0A1X4NIK5</accession>
<dbReference type="InterPro" id="IPR005114">
    <property type="entry name" value="Helicase_assoc"/>
</dbReference>
<dbReference type="InterPro" id="IPR006935">
    <property type="entry name" value="Helicase/UvrB_N"/>
</dbReference>
<dbReference type="Gene3D" id="6.10.140.530">
    <property type="match status" value="4"/>
</dbReference>
<evidence type="ECO:0000313" key="4">
    <source>
        <dbReference type="Proteomes" id="UP000193926"/>
    </source>
</evidence>
<dbReference type="InterPro" id="IPR001650">
    <property type="entry name" value="Helicase_C-like"/>
</dbReference>
<keyword evidence="4" id="KW-1185">Reference proteome</keyword>
<name>A0A1X4NIK5_9RHOB</name>
<dbReference type="PANTHER" id="PTHR33418:SF1">
    <property type="entry name" value="HELICASE-ASSOCIATED DOMAIN-CONTAINING PROTEIN"/>
    <property type="match status" value="1"/>
</dbReference>
<dbReference type="PROSITE" id="PS51194">
    <property type="entry name" value="HELICASE_CTER"/>
    <property type="match status" value="1"/>
</dbReference>
<dbReference type="GO" id="GO:0003677">
    <property type="term" value="F:DNA binding"/>
    <property type="evidence" value="ECO:0007669"/>
    <property type="project" value="InterPro"/>
</dbReference>
<dbReference type="GO" id="GO:0005524">
    <property type="term" value="F:ATP binding"/>
    <property type="evidence" value="ECO:0007669"/>
    <property type="project" value="InterPro"/>
</dbReference>
<comment type="caution">
    <text evidence="3">The sequence shown here is derived from an EMBL/GenBank/DDBJ whole genome shotgun (WGS) entry which is preliminary data.</text>
</comment>
<sequence length="917" mass="103724">MADFDTFIQSLRQEPNYGKAFEVFVKWFLKKDPEWSTQVDEVWLWDEWPDKWGPDCGIDLVFRHRNGDIWAVQAKCYDPASSISKKSMDSFLSESGRSVIDKRLLIASTDRISPNAKRVCNSEDQDKSVTLHLLKDLQAAAVDYPQTYADLPKAGPKPKPKPRDHQLEAIDAVAKGFNTNDRGQMIMACGTGKTFTTLWVKERLNAKSTLVLVPSLNLLSQTMREWTWASKEDIEVLNVCSDKSVGRQSEDMRTSDAPFPVTSDVSEIAAFLSRPDPKVVFCTYQSSDLIAQAQGDTSVPSFDLTIADEAHRCAGKADAGFASVLDGEKIRSNKRLFTTATPRIFGKSVRDAAKARDVEILSMDDPEVFGPELHRLTFGEAIERDLLTNYQVVVVGVDEPMVAEWIDQGELLQFRPDIHTDARSLAAKIALIKAIRDYDLQRVISFHSRVNAAKQFSQEVSDIIELVPEVDRPSGSMWSDYVSGAMPTGERTRKIGKLKTLEDDQRGILTNARCLSEGVDVPALDGVAFIDPRGSQVDIIQAVGRAIRRSEGKKVGTIVLPVFIESGDNAEDQIEQSVFKPVWDVLKALRSHDEVLADELDNYRTEMGRKGAEKVEIKPEKIVFDLPKSVNASFSEAIKVQLVEETTASWEFWFGLLSGYSRTQGHCNIPARYVDASGNRLGQFVNIQRTRREALLPERIEKLEALDGWTWAPFEDQWQMGFANLCQHVTQFGTANVEKAFVSRDGFKLGQWVHTNRQNERKGRLTAEKKRKLEKLPGWVWNTRRSKWQESFELTREYVAQGNSVYGIKGSHPFKGLDVNKWIQKQRANRNKLDDQQIQLLESLNGWAWNSRDAAWERGYAELLAYINEVGNGSPKQKYISATGFRLGSWVNNQRSKKNSLTNDRKNRLEALVGWRW</sequence>
<evidence type="ECO:0000313" key="3">
    <source>
        <dbReference type="EMBL" id="OSQ48552.1"/>
    </source>
</evidence>
<protein>
    <recommendedName>
        <fullName evidence="5">Helicase</fullName>
    </recommendedName>
</protein>
<dbReference type="SMART" id="SM00490">
    <property type="entry name" value="HELICc"/>
    <property type="match status" value="1"/>
</dbReference>
<proteinExistence type="predicted"/>
<gene>
    <name evidence="3" type="ORF">MGEO_14320</name>
</gene>
<dbReference type="SUPFAM" id="SSF52540">
    <property type="entry name" value="P-loop containing nucleoside triphosphate hydrolases"/>
    <property type="match status" value="1"/>
</dbReference>
<dbReference type="PANTHER" id="PTHR33418">
    <property type="entry name" value="HELICASE-ASSOCIATED"/>
    <property type="match status" value="1"/>
</dbReference>
<dbReference type="InterPro" id="IPR011335">
    <property type="entry name" value="Restrct_endonuc-II-like"/>
</dbReference>
<reference evidence="3 4" key="1">
    <citation type="submission" date="2014-03" db="EMBL/GenBank/DDBJ databases">
        <title>The draft genome sequence of Marivita geojedonensis KCTC 23882.</title>
        <authorList>
            <person name="Lai Q."/>
            <person name="Shao Z."/>
        </authorList>
    </citation>
    <scope>NUCLEOTIDE SEQUENCE [LARGE SCALE GENOMIC DNA]</scope>
    <source>
        <strain evidence="3 4">DPG-138</strain>
    </source>
</reference>
<organism evidence="3 4">
    <name type="scientific">Marivita geojedonensis</name>
    <dbReference type="NCBI Taxonomy" id="1123756"/>
    <lineage>
        <taxon>Bacteria</taxon>
        <taxon>Pseudomonadati</taxon>
        <taxon>Pseudomonadota</taxon>
        <taxon>Alphaproteobacteria</taxon>
        <taxon>Rhodobacterales</taxon>
        <taxon>Roseobacteraceae</taxon>
        <taxon>Marivita</taxon>
    </lineage>
</organism>
<dbReference type="RefSeq" id="WP_085639182.1">
    <property type="nucleotide sequence ID" value="NZ_JFKC01000016.1"/>
</dbReference>
<dbReference type="Pfam" id="PF03457">
    <property type="entry name" value="HA"/>
    <property type="match status" value="3"/>
</dbReference>
<dbReference type="EMBL" id="JFKC01000016">
    <property type="protein sequence ID" value="OSQ48552.1"/>
    <property type="molecule type" value="Genomic_DNA"/>
</dbReference>
<dbReference type="Pfam" id="PF00271">
    <property type="entry name" value="Helicase_C"/>
    <property type="match status" value="1"/>
</dbReference>
<dbReference type="Gene3D" id="3.40.1350.10">
    <property type="match status" value="1"/>
</dbReference>
<dbReference type="GO" id="GO:0016787">
    <property type="term" value="F:hydrolase activity"/>
    <property type="evidence" value="ECO:0007669"/>
    <property type="project" value="InterPro"/>
</dbReference>
<evidence type="ECO:0000259" key="1">
    <source>
        <dbReference type="PROSITE" id="PS51192"/>
    </source>
</evidence>
<dbReference type="InterPro" id="IPR014001">
    <property type="entry name" value="Helicase_ATP-bd"/>
</dbReference>
<dbReference type="OrthoDB" id="9803459at2"/>
<dbReference type="SUPFAM" id="SSF52980">
    <property type="entry name" value="Restriction endonuclease-like"/>
    <property type="match status" value="1"/>
</dbReference>
<dbReference type="SMART" id="SM00487">
    <property type="entry name" value="DEXDc"/>
    <property type="match status" value="1"/>
</dbReference>
<dbReference type="Proteomes" id="UP000193926">
    <property type="component" value="Unassembled WGS sequence"/>
</dbReference>
<dbReference type="Pfam" id="PF04851">
    <property type="entry name" value="ResIII"/>
    <property type="match status" value="1"/>
</dbReference>
<evidence type="ECO:0000259" key="2">
    <source>
        <dbReference type="PROSITE" id="PS51194"/>
    </source>
</evidence>
<dbReference type="CDD" id="cd18785">
    <property type="entry name" value="SF2_C"/>
    <property type="match status" value="1"/>
</dbReference>
<dbReference type="STRING" id="1123756.MGEO_14320"/>
<dbReference type="PROSITE" id="PS51192">
    <property type="entry name" value="HELICASE_ATP_BIND_1"/>
    <property type="match status" value="1"/>
</dbReference>
<dbReference type="InterPro" id="IPR011856">
    <property type="entry name" value="tRNA_endonuc-like_dom_sf"/>
</dbReference>
<feature type="domain" description="Helicase ATP-binding" evidence="1">
    <location>
        <begin position="174"/>
        <end position="360"/>
    </location>
</feature>
<dbReference type="AlphaFoldDB" id="A0A1X4NIK5"/>